<proteinExistence type="predicted"/>
<dbReference type="STRING" id="64791.A0A151X080"/>
<keyword evidence="3" id="KW-1185">Reference proteome</keyword>
<gene>
    <name evidence="2" type="ORF">ALC60_07310</name>
</gene>
<name>A0A151X080_9HYME</name>
<evidence type="ECO:0000256" key="1">
    <source>
        <dbReference type="SAM" id="MobiDB-lite"/>
    </source>
</evidence>
<dbReference type="Proteomes" id="UP000075809">
    <property type="component" value="Unassembled WGS sequence"/>
</dbReference>
<reference evidence="2 3" key="1">
    <citation type="submission" date="2015-09" db="EMBL/GenBank/DDBJ databases">
        <title>Trachymyrmex zeteki WGS genome.</title>
        <authorList>
            <person name="Nygaard S."/>
            <person name="Hu H."/>
            <person name="Boomsma J."/>
            <person name="Zhang G."/>
        </authorList>
    </citation>
    <scope>NUCLEOTIDE SEQUENCE [LARGE SCALE GENOMIC DNA]</scope>
    <source>
        <strain evidence="2">Tzet28-1</strain>
        <tissue evidence="2">Whole body</tissue>
    </source>
</reference>
<evidence type="ECO:0000313" key="2">
    <source>
        <dbReference type="EMBL" id="KYQ53764.1"/>
    </source>
</evidence>
<dbReference type="EMBL" id="KQ982618">
    <property type="protein sequence ID" value="KYQ53764.1"/>
    <property type="molecule type" value="Genomic_DNA"/>
</dbReference>
<accession>A0A151X080</accession>
<sequence length="510" mass="55527">MPLWGESPWGESAPIAQGILSGGPPRELASFAQGVISLVGGARCNDADRIRCDSVAGRAVALVFCAWGAAETVAGFSVVVWDSSHKWEFCCLFPALTERIYRCHRDAAEVWRRIGELVGVLPGRITSPAKGNMKWTYTRKIHGRVVAEEIVNSPVAESGSAGTPIPGGSGLPKNAGVIDLTHSASSNEVMEKDSICPRKARIGAFLLEIPGGVEGTEKAKLLADKLKEALADKQDVVITRQEKMAELKGRDIEDSITREEIARHFAFEAVYSGEMTSSFEQVPRKGKKRRRKSSEENIPVYGSPVSRRSREGARECALAGVDETRVTDGSLPPAYRPPLGGVRKRLENRLHRSTRVDGIGRIVADATKITAGDRPDLHSDRTGRGAVRAESEMEYVVMDMGTSLIGAEIERTALRAFPRWVTGRIDSELMEAAAIFWAWGYVSGCLTITGTLNAWITSYGTSRMFPCLGKVSCGDPLYTKEEDERARERGLIPAGEVLIPPNIDDSDEES</sequence>
<feature type="region of interest" description="Disordered" evidence="1">
    <location>
        <begin position="278"/>
        <end position="312"/>
    </location>
</feature>
<evidence type="ECO:0000313" key="3">
    <source>
        <dbReference type="Proteomes" id="UP000075809"/>
    </source>
</evidence>
<dbReference type="AlphaFoldDB" id="A0A151X080"/>
<organism evidence="2 3">
    <name type="scientific">Mycetomoellerius zeteki</name>
    <dbReference type="NCBI Taxonomy" id="64791"/>
    <lineage>
        <taxon>Eukaryota</taxon>
        <taxon>Metazoa</taxon>
        <taxon>Ecdysozoa</taxon>
        <taxon>Arthropoda</taxon>
        <taxon>Hexapoda</taxon>
        <taxon>Insecta</taxon>
        <taxon>Pterygota</taxon>
        <taxon>Neoptera</taxon>
        <taxon>Endopterygota</taxon>
        <taxon>Hymenoptera</taxon>
        <taxon>Apocrita</taxon>
        <taxon>Aculeata</taxon>
        <taxon>Formicoidea</taxon>
        <taxon>Formicidae</taxon>
        <taxon>Myrmicinae</taxon>
        <taxon>Mycetomoellerius</taxon>
    </lineage>
</organism>
<protein>
    <submittedName>
        <fullName evidence="2">Uncharacterized protein</fullName>
    </submittedName>
</protein>